<dbReference type="PANTHER" id="PTHR45746:SF6">
    <property type="entry name" value="LP21163P"/>
    <property type="match status" value="1"/>
</dbReference>
<dbReference type="EMBL" id="LJIJ01001046">
    <property type="protein sequence ID" value="ODM93198.1"/>
    <property type="molecule type" value="Genomic_DNA"/>
</dbReference>
<dbReference type="Gene3D" id="1.10.196.10">
    <property type="match status" value="1"/>
</dbReference>
<feature type="domain" description="C2H2-type" evidence="9">
    <location>
        <begin position="10"/>
        <end position="38"/>
    </location>
</feature>
<feature type="domain" description="C2H2-type" evidence="9">
    <location>
        <begin position="53"/>
        <end position="80"/>
    </location>
</feature>
<evidence type="ECO:0000256" key="4">
    <source>
        <dbReference type="ARBA" id="ARBA00022771"/>
    </source>
</evidence>
<keyword evidence="11" id="KW-1185">Reference proteome</keyword>
<dbReference type="GO" id="GO:0043005">
    <property type="term" value="C:neuron projection"/>
    <property type="evidence" value="ECO:0007669"/>
    <property type="project" value="TreeGrafter"/>
</dbReference>
<comment type="caution">
    <text evidence="10">The sequence shown here is derived from an EMBL/GenBank/DDBJ whole genome shotgun (WGS) entry which is preliminary data.</text>
</comment>
<organism evidence="10 11">
    <name type="scientific">Orchesella cincta</name>
    <name type="common">Springtail</name>
    <name type="synonym">Podura cincta</name>
    <dbReference type="NCBI Taxonomy" id="48709"/>
    <lineage>
        <taxon>Eukaryota</taxon>
        <taxon>Metazoa</taxon>
        <taxon>Ecdysozoa</taxon>
        <taxon>Arthropoda</taxon>
        <taxon>Hexapoda</taxon>
        <taxon>Collembola</taxon>
        <taxon>Entomobryomorpha</taxon>
        <taxon>Entomobryoidea</taxon>
        <taxon>Orchesellidae</taxon>
        <taxon>Orchesellinae</taxon>
        <taxon>Orchesella</taxon>
    </lineage>
</organism>
<evidence type="ECO:0000256" key="6">
    <source>
        <dbReference type="PROSITE-ProRule" id="PRU00042"/>
    </source>
</evidence>
<proteinExistence type="predicted"/>
<keyword evidence="5" id="KW-0862">Zinc</keyword>
<evidence type="ECO:0000256" key="2">
    <source>
        <dbReference type="ARBA" id="ARBA00022723"/>
    </source>
</evidence>
<dbReference type="Pfam" id="PF00096">
    <property type="entry name" value="zf-C2H2"/>
    <property type="match status" value="3"/>
</dbReference>
<reference evidence="10 11" key="1">
    <citation type="journal article" date="2016" name="Genome Biol. Evol.">
        <title>Gene Family Evolution Reflects Adaptation to Soil Environmental Stressors in the Genome of the Collembolan Orchesella cincta.</title>
        <authorList>
            <person name="Faddeeva-Vakhrusheva A."/>
            <person name="Derks M.F."/>
            <person name="Anvar S.Y."/>
            <person name="Agamennone V."/>
            <person name="Suring W."/>
            <person name="Smit S."/>
            <person name="van Straalen N.M."/>
            <person name="Roelofs D."/>
        </authorList>
    </citation>
    <scope>NUCLEOTIDE SEQUENCE [LARGE SCALE GENOMIC DNA]</scope>
    <source>
        <tissue evidence="10">Mixed pool</tissue>
    </source>
</reference>
<sequence length="677" mass="80292">MRVHTGETPYSCHICQQPFKHSGSLRTHVKNVHENPSKRPRPSKPRFMFKNSWPCNVCDRVFKLPSRLTKHMTLHTGEKEFECDKCGNRFRTAQCLQTHLKRHKLKEKKEKPFKCRYCGKFFVMFNELNNHRVQKHRNIPIPENREVEKTFGCGICGKPYYTKNQAMICAILRHDPTSLLEAMFKHKCPECPEERFGHRNLITLRKHWQEEHSHKTLPAEFRKGLYQDVQDSLPNVKLDKEKARDIRENGTTVKYEYPLYVEFELLDVEEQFLKKPKKKNPITRKHATCECTVCGFTLLRHNLKRHMQLHTNPKGQRRAAYVCGICNRHFRKIKTLRQHEKVCQTSGLPKRRPGRPKRSPSFSSSSPRWKNFKNHFIRVTFKEASRRHEVNLSESEDYDGANTTPYFWPSNSWDPENSDYAVYLCKRTMQNKTRLELVDYEAENLARLQKMFSRKWEFIFMQAEAQSKVDKKRDKLERKVLDSQERAFWDVHRPSNTTHSSPLQNRQTRGCQTALISGIRKEQHIPARRVRRWGFSVEELLKDPVGREHFVKFLEKEFSAENLKFWEAVQELKRLPMSEVPKRAEEIWQEFLAPDATCLVNVDSHSYEQTRKNIQEGNPDRWSFDTALAHVYHLMKSDSYSRYIRSEMYKDFLSGAKKKFCCIKFNSSLSSSQNQKL</sequence>
<keyword evidence="2" id="KW-0479">Metal-binding</keyword>
<dbReference type="OrthoDB" id="196547at2759"/>
<dbReference type="InterPro" id="IPR034483">
    <property type="entry name" value="RGS_Egl-10"/>
</dbReference>
<keyword evidence="3" id="KW-0677">Repeat</keyword>
<dbReference type="InterPro" id="IPR044926">
    <property type="entry name" value="RGS_subdomain_2"/>
</dbReference>
<feature type="domain" description="RGS" evidence="8">
    <location>
        <begin position="536"/>
        <end position="653"/>
    </location>
</feature>
<dbReference type="Pfam" id="PF18148">
    <property type="entry name" value="RGS_DHEX"/>
    <property type="match status" value="1"/>
</dbReference>
<dbReference type="FunFam" id="1.10.1240.60:FF:000001">
    <property type="entry name" value="Regulator of G-protein signaling 6"/>
    <property type="match status" value="1"/>
</dbReference>
<dbReference type="PANTHER" id="PTHR45746">
    <property type="entry name" value="LP21163P"/>
    <property type="match status" value="1"/>
</dbReference>
<dbReference type="CDD" id="cd08705">
    <property type="entry name" value="RGS_R7-like"/>
    <property type="match status" value="1"/>
</dbReference>
<dbReference type="GO" id="GO:0008277">
    <property type="term" value="P:regulation of G protein-coupled receptor signaling pathway"/>
    <property type="evidence" value="ECO:0007669"/>
    <property type="project" value="InterPro"/>
</dbReference>
<dbReference type="GO" id="GO:0005737">
    <property type="term" value="C:cytoplasm"/>
    <property type="evidence" value="ECO:0007669"/>
    <property type="project" value="TreeGrafter"/>
</dbReference>
<evidence type="ECO:0000313" key="11">
    <source>
        <dbReference type="Proteomes" id="UP000094527"/>
    </source>
</evidence>
<gene>
    <name evidence="10" type="ORF">Ocin01_13485</name>
</gene>
<accession>A0A1D2MJL9</accession>
<dbReference type="GO" id="GO:0009968">
    <property type="term" value="P:negative regulation of signal transduction"/>
    <property type="evidence" value="ECO:0007669"/>
    <property type="project" value="UniProtKB-KW"/>
</dbReference>
<dbReference type="STRING" id="48709.A0A1D2MJL9"/>
<dbReference type="InterPro" id="IPR040759">
    <property type="entry name" value="RGS_DHEX"/>
</dbReference>
<evidence type="ECO:0000256" key="1">
    <source>
        <dbReference type="ARBA" id="ARBA00022700"/>
    </source>
</evidence>
<dbReference type="SMART" id="SM00355">
    <property type="entry name" value="ZnF_C2H2"/>
    <property type="match status" value="7"/>
</dbReference>
<evidence type="ECO:0000259" key="8">
    <source>
        <dbReference type="PROSITE" id="PS50132"/>
    </source>
</evidence>
<dbReference type="SUPFAM" id="SSF48097">
    <property type="entry name" value="Regulator of G-protein signaling, RGS"/>
    <property type="match status" value="1"/>
</dbReference>
<evidence type="ECO:0000259" key="9">
    <source>
        <dbReference type="PROSITE" id="PS50157"/>
    </source>
</evidence>
<dbReference type="Gene3D" id="1.10.1240.60">
    <property type="match status" value="1"/>
</dbReference>
<dbReference type="PROSITE" id="PS00028">
    <property type="entry name" value="ZINC_FINGER_C2H2_1"/>
    <property type="match status" value="4"/>
</dbReference>
<evidence type="ECO:0000313" key="10">
    <source>
        <dbReference type="EMBL" id="ODM93198.1"/>
    </source>
</evidence>
<dbReference type="AlphaFoldDB" id="A0A1D2MJL9"/>
<feature type="domain" description="C2H2-type" evidence="9">
    <location>
        <begin position="321"/>
        <end position="349"/>
    </location>
</feature>
<feature type="domain" description="C2H2-type" evidence="9">
    <location>
        <begin position="113"/>
        <end position="136"/>
    </location>
</feature>
<evidence type="ECO:0000256" key="7">
    <source>
        <dbReference type="SAM" id="MobiDB-lite"/>
    </source>
</evidence>
<feature type="domain" description="C2H2-type" evidence="9">
    <location>
        <begin position="81"/>
        <end position="108"/>
    </location>
</feature>
<dbReference type="Gene3D" id="1.10.167.10">
    <property type="entry name" value="Regulator of G-protein Signalling 4, domain 2"/>
    <property type="match status" value="1"/>
</dbReference>
<dbReference type="GO" id="GO:0005096">
    <property type="term" value="F:GTPase activator activity"/>
    <property type="evidence" value="ECO:0007669"/>
    <property type="project" value="TreeGrafter"/>
</dbReference>
<dbReference type="Pfam" id="PF00615">
    <property type="entry name" value="RGS"/>
    <property type="match status" value="1"/>
</dbReference>
<dbReference type="SMART" id="SM00315">
    <property type="entry name" value="RGS"/>
    <property type="match status" value="1"/>
</dbReference>
<dbReference type="InterPro" id="IPR047016">
    <property type="entry name" value="RGS6/7/9/11"/>
</dbReference>
<feature type="compositionally biased region" description="Basic residues" evidence="7">
    <location>
        <begin position="349"/>
        <end position="358"/>
    </location>
</feature>
<dbReference type="PROSITE" id="PS50157">
    <property type="entry name" value="ZINC_FINGER_C2H2_2"/>
    <property type="match status" value="5"/>
</dbReference>
<protein>
    <submittedName>
        <fullName evidence="10">Regulator of G-protein signaling 7</fullName>
    </submittedName>
</protein>
<keyword evidence="1" id="KW-0734">Signal transduction inhibitor</keyword>
<dbReference type="InterPro" id="IPR016137">
    <property type="entry name" value="RGS"/>
</dbReference>
<feature type="region of interest" description="Disordered" evidence="7">
    <location>
        <begin position="341"/>
        <end position="367"/>
    </location>
</feature>
<dbReference type="Proteomes" id="UP000094527">
    <property type="component" value="Unassembled WGS sequence"/>
</dbReference>
<dbReference type="InterPro" id="IPR024066">
    <property type="entry name" value="RGS_subdom1/3"/>
</dbReference>
<dbReference type="InterPro" id="IPR047017">
    <property type="entry name" value="RGS6/7/9/11_DHEX_sf"/>
</dbReference>
<dbReference type="SUPFAM" id="SSF57667">
    <property type="entry name" value="beta-beta-alpha zinc fingers"/>
    <property type="match status" value="4"/>
</dbReference>
<name>A0A1D2MJL9_ORCCI</name>
<dbReference type="InterPro" id="IPR036236">
    <property type="entry name" value="Znf_C2H2_sf"/>
</dbReference>
<dbReference type="InterPro" id="IPR036305">
    <property type="entry name" value="RGS_sf"/>
</dbReference>
<dbReference type="PROSITE" id="PS50132">
    <property type="entry name" value="RGS"/>
    <property type="match status" value="1"/>
</dbReference>
<dbReference type="InterPro" id="IPR013087">
    <property type="entry name" value="Znf_C2H2_type"/>
</dbReference>
<dbReference type="Gene3D" id="3.30.160.60">
    <property type="entry name" value="Classic Zinc Finger"/>
    <property type="match status" value="5"/>
</dbReference>
<dbReference type="FunFam" id="3.30.160.60:FF:000100">
    <property type="entry name" value="Zinc finger 45-like"/>
    <property type="match status" value="1"/>
</dbReference>
<dbReference type="PRINTS" id="PR01301">
    <property type="entry name" value="RGSPROTEIN"/>
</dbReference>
<dbReference type="GO" id="GO:0008270">
    <property type="term" value="F:zinc ion binding"/>
    <property type="evidence" value="ECO:0007669"/>
    <property type="project" value="UniProtKB-KW"/>
</dbReference>
<evidence type="ECO:0000256" key="5">
    <source>
        <dbReference type="ARBA" id="ARBA00022833"/>
    </source>
</evidence>
<keyword evidence="4 6" id="KW-0863">Zinc-finger</keyword>
<evidence type="ECO:0000256" key="3">
    <source>
        <dbReference type="ARBA" id="ARBA00022737"/>
    </source>
</evidence>